<organism evidence="2">
    <name type="scientific">Arundo donax</name>
    <name type="common">Giant reed</name>
    <name type="synonym">Donax arundinaceus</name>
    <dbReference type="NCBI Taxonomy" id="35708"/>
    <lineage>
        <taxon>Eukaryota</taxon>
        <taxon>Viridiplantae</taxon>
        <taxon>Streptophyta</taxon>
        <taxon>Embryophyta</taxon>
        <taxon>Tracheophyta</taxon>
        <taxon>Spermatophyta</taxon>
        <taxon>Magnoliopsida</taxon>
        <taxon>Liliopsida</taxon>
        <taxon>Poales</taxon>
        <taxon>Poaceae</taxon>
        <taxon>PACMAD clade</taxon>
        <taxon>Arundinoideae</taxon>
        <taxon>Arundineae</taxon>
        <taxon>Arundo</taxon>
    </lineage>
</organism>
<sequence>MRTMQLHANEALDSSQQRTERESHFSSHNTSSAKHDWLTLQRMTVTGGMPDWLVRQFHDGRDNVPVSGLQCLHCFGPRHRGLGHHQLDVLRLHASIIDCLIVVLSRRGGLGL</sequence>
<evidence type="ECO:0000313" key="2">
    <source>
        <dbReference type="EMBL" id="JAD76243.1"/>
    </source>
</evidence>
<proteinExistence type="predicted"/>
<dbReference type="AlphaFoldDB" id="A0A0A9CP75"/>
<name>A0A0A9CP75_ARUDO</name>
<reference evidence="2" key="1">
    <citation type="submission" date="2014-09" db="EMBL/GenBank/DDBJ databases">
        <authorList>
            <person name="Magalhaes I.L.F."/>
            <person name="Oliveira U."/>
            <person name="Santos F.R."/>
            <person name="Vidigal T.H.D.A."/>
            <person name="Brescovit A.D."/>
            <person name="Santos A.J."/>
        </authorList>
    </citation>
    <scope>NUCLEOTIDE SEQUENCE</scope>
    <source>
        <tissue evidence="2">Shoot tissue taken approximately 20 cm above the soil surface</tissue>
    </source>
</reference>
<evidence type="ECO:0000256" key="1">
    <source>
        <dbReference type="SAM" id="MobiDB-lite"/>
    </source>
</evidence>
<reference evidence="2" key="2">
    <citation type="journal article" date="2015" name="Data Brief">
        <title>Shoot transcriptome of the giant reed, Arundo donax.</title>
        <authorList>
            <person name="Barrero R.A."/>
            <person name="Guerrero F.D."/>
            <person name="Moolhuijzen P."/>
            <person name="Goolsby J.A."/>
            <person name="Tidwell J."/>
            <person name="Bellgard S.E."/>
            <person name="Bellgard M.I."/>
        </authorList>
    </citation>
    <scope>NUCLEOTIDE SEQUENCE</scope>
    <source>
        <tissue evidence="2">Shoot tissue taken approximately 20 cm above the soil surface</tissue>
    </source>
</reference>
<protein>
    <submittedName>
        <fullName evidence="2">GSVIVT01012395001</fullName>
    </submittedName>
</protein>
<feature type="region of interest" description="Disordered" evidence="1">
    <location>
        <begin position="1"/>
        <end position="33"/>
    </location>
</feature>
<dbReference type="EMBL" id="GBRH01221652">
    <property type="protein sequence ID" value="JAD76243.1"/>
    <property type="molecule type" value="Transcribed_RNA"/>
</dbReference>
<accession>A0A0A9CP75</accession>